<evidence type="ECO:0000256" key="3">
    <source>
        <dbReference type="ARBA" id="ARBA00022833"/>
    </source>
</evidence>
<dbReference type="Proteomes" id="UP001152888">
    <property type="component" value="Unassembled WGS sequence"/>
</dbReference>
<keyword evidence="2 4" id="KW-0863">Zinc-finger</keyword>
<evidence type="ECO:0000259" key="6">
    <source>
        <dbReference type="PROSITE" id="PS50089"/>
    </source>
</evidence>
<dbReference type="OrthoDB" id="6696505at2759"/>
<dbReference type="Pfam" id="PF00628">
    <property type="entry name" value="PHD"/>
    <property type="match status" value="1"/>
</dbReference>
<dbReference type="AlphaFoldDB" id="A0A9P0KYI7"/>
<evidence type="ECO:0000313" key="7">
    <source>
        <dbReference type="EMBL" id="CAH1985494.1"/>
    </source>
</evidence>
<name>A0A9P0KYI7_ACAOB</name>
<dbReference type="PANTHER" id="PTHR14140">
    <property type="entry name" value="E3 UBIQUITIN-PROTEIN LIGASE UHRF-RELATED"/>
    <property type="match status" value="1"/>
</dbReference>
<dbReference type="GO" id="GO:0016567">
    <property type="term" value="P:protein ubiquitination"/>
    <property type="evidence" value="ECO:0007669"/>
    <property type="project" value="TreeGrafter"/>
</dbReference>
<dbReference type="CDD" id="cd15525">
    <property type="entry name" value="PHD_UHRF1_2"/>
    <property type="match status" value="1"/>
</dbReference>
<dbReference type="Gene3D" id="2.30.30.1150">
    <property type="match status" value="1"/>
</dbReference>
<dbReference type="PANTHER" id="PTHR14140:SF45">
    <property type="entry name" value="RING-TYPE E3 UBIQUITIN TRANSFERASE"/>
    <property type="match status" value="1"/>
</dbReference>
<dbReference type="InterPro" id="IPR021991">
    <property type="entry name" value="TTD_dom"/>
</dbReference>
<evidence type="ECO:0008006" key="9">
    <source>
        <dbReference type="Google" id="ProtNLM"/>
    </source>
</evidence>
<dbReference type="CDD" id="cd20387">
    <property type="entry name" value="Tudor_UHRF_rpt1"/>
    <property type="match status" value="1"/>
</dbReference>
<dbReference type="Gene3D" id="2.30.30.140">
    <property type="match status" value="1"/>
</dbReference>
<dbReference type="SUPFAM" id="SSF57903">
    <property type="entry name" value="FYVE/PHD zinc finger"/>
    <property type="match status" value="1"/>
</dbReference>
<evidence type="ECO:0000313" key="8">
    <source>
        <dbReference type="Proteomes" id="UP001152888"/>
    </source>
</evidence>
<dbReference type="InterPro" id="IPR019787">
    <property type="entry name" value="Znf_PHD-finger"/>
</dbReference>
<evidence type="ECO:0000256" key="2">
    <source>
        <dbReference type="ARBA" id="ARBA00022771"/>
    </source>
</evidence>
<sequence length="504" mass="57712">MVVKQPNLLEGEISNNSTSSSSAQQMCSQQYENSGCTSNEYYKVGEYVDVRMDNGAWYESEIVQITSCGTNTENVDQECIIFTVKNAPHVEDFQIDALISDIRPRSYYAYRLSELKRDMVVLVNYNIGNPLALGNWYDFIIEEVSRTANIRGTVLLGGDRKPIAGCYVRIEHGIMRIEKTVKLRERSTENITHLPNLCSCIGKYPYNCEKCNDIRARKCRYCSCCVCGGKNNWESTILCDECDDGYHLTCLKPALKTIPDEDWYCPECKNDSDIVKSGERLKHIKNKSKATKQNVRNTRRTAKNIQRKYIIIPKSHDTNDIEISELRQSRRTTRSSTVLGVVEPKSSNHLIRSHEKKLESFVKHNVETEKSPTKGPNVGITSDGFPTPRKEGISVYSSLEQIQHLINNDKQNIKMWEECMKGLIKGEQYFLGVVQDVFTCVCCQEIVRHPVTTECKHNVCRDCFRKSFAFKIYCCPCCRYDLGKDYRLIVNKNLGEALERLFSV</sequence>
<dbReference type="Pfam" id="PF12148">
    <property type="entry name" value="TTD"/>
    <property type="match status" value="1"/>
</dbReference>
<feature type="domain" description="RING-type" evidence="6">
    <location>
        <begin position="440"/>
        <end position="479"/>
    </location>
</feature>
<dbReference type="InterPro" id="IPR011011">
    <property type="entry name" value="Znf_FYVE_PHD"/>
</dbReference>
<dbReference type="GO" id="GO:0061630">
    <property type="term" value="F:ubiquitin protein ligase activity"/>
    <property type="evidence" value="ECO:0007669"/>
    <property type="project" value="TreeGrafter"/>
</dbReference>
<dbReference type="EMBL" id="CAKOFQ010006982">
    <property type="protein sequence ID" value="CAH1985494.1"/>
    <property type="molecule type" value="Genomic_DNA"/>
</dbReference>
<accession>A0A9P0KYI7</accession>
<evidence type="ECO:0000256" key="4">
    <source>
        <dbReference type="PROSITE-ProRule" id="PRU00175"/>
    </source>
</evidence>
<proteinExistence type="predicted"/>
<comment type="caution">
    <text evidence="7">The sequence shown here is derived from an EMBL/GenBank/DDBJ whole genome shotgun (WGS) entry which is preliminary data.</text>
</comment>
<dbReference type="GO" id="GO:0044027">
    <property type="term" value="P:negative regulation of gene expression via chromosomal CpG island methylation"/>
    <property type="evidence" value="ECO:0007669"/>
    <property type="project" value="TreeGrafter"/>
</dbReference>
<evidence type="ECO:0000259" key="5">
    <source>
        <dbReference type="PROSITE" id="PS50016"/>
    </source>
</evidence>
<organism evidence="7 8">
    <name type="scientific">Acanthoscelides obtectus</name>
    <name type="common">Bean weevil</name>
    <name type="synonym">Bruchus obtectus</name>
    <dbReference type="NCBI Taxonomy" id="200917"/>
    <lineage>
        <taxon>Eukaryota</taxon>
        <taxon>Metazoa</taxon>
        <taxon>Ecdysozoa</taxon>
        <taxon>Arthropoda</taxon>
        <taxon>Hexapoda</taxon>
        <taxon>Insecta</taxon>
        <taxon>Pterygota</taxon>
        <taxon>Neoptera</taxon>
        <taxon>Endopterygota</taxon>
        <taxon>Coleoptera</taxon>
        <taxon>Polyphaga</taxon>
        <taxon>Cucujiformia</taxon>
        <taxon>Chrysomeloidea</taxon>
        <taxon>Chrysomelidae</taxon>
        <taxon>Bruchinae</taxon>
        <taxon>Bruchini</taxon>
        <taxon>Acanthoscelides</taxon>
    </lineage>
</organism>
<keyword evidence="3" id="KW-0862">Zinc</keyword>
<feature type="domain" description="PHD-type" evidence="5">
    <location>
        <begin position="221"/>
        <end position="271"/>
    </location>
</feature>
<dbReference type="SMART" id="SM00249">
    <property type="entry name" value="PHD"/>
    <property type="match status" value="1"/>
</dbReference>
<evidence type="ECO:0000256" key="1">
    <source>
        <dbReference type="ARBA" id="ARBA00022723"/>
    </source>
</evidence>
<dbReference type="SUPFAM" id="SSF57850">
    <property type="entry name" value="RING/U-box"/>
    <property type="match status" value="1"/>
</dbReference>
<dbReference type="PROSITE" id="PS50089">
    <property type="entry name" value="ZF_RING_2"/>
    <property type="match status" value="1"/>
</dbReference>
<dbReference type="SMART" id="SM00184">
    <property type="entry name" value="RING"/>
    <property type="match status" value="2"/>
</dbReference>
<keyword evidence="8" id="KW-1185">Reference proteome</keyword>
<dbReference type="InterPro" id="IPR045134">
    <property type="entry name" value="UHRF1/2-like"/>
</dbReference>
<reference evidence="7" key="1">
    <citation type="submission" date="2022-03" db="EMBL/GenBank/DDBJ databases">
        <authorList>
            <person name="Sayadi A."/>
        </authorList>
    </citation>
    <scope>NUCLEOTIDE SEQUENCE</scope>
</reference>
<dbReference type="InterPro" id="IPR013083">
    <property type="entry name" value="Znf_RING/FYVE/PHD"/>
</dbReference>
<dbReference type="PROSITE" id="PS50016">
    <property type="entry name" value="ZF_PHD_2"/>
    <property type="match status" value="1"/>
</dbReference>
<dbReference type="InterPro" id="IPR001841">
    <property type="entry name" value="Znf_RING"/>
</dbReference>
<protein>
    <recommendedName>
        <fullName evidence="9">RING-type E3 ubiquitin transferase</fullName>
    </recommendedName>
</protein>
<gene>
    <name evidence="7" type="ORF">ACAOBT_LOCUS16712</name>
</gene>
<dbReference type="InterPro" id="IPR001965">
    <property type="entry name" value="Znf_PHD"/>
</dbReference>
<keyword evidence="1" id="KW-0479">Metal-binding</keyword>
<dbReference type="GO" id="GO:0008270">
    <property type="term" value="F:zinc ion binding"/>
    <property type="evidence" value="ECO:0007669"/>
    <property type="project" value="UniProtKB-KW"/>
</dbReference>
<dbReference type="Gene3D" id="3.30.40.10">
    <property type="entry name" value="Zinc/RING finger domain, C3HC4 (zinc finger)"/>
    <property type="match status" value="1"/>
</dbReference>